<feature type="binding site" evidence="12">
    <location>
        <position position="273"/>
    </location>
    <ligand>
        <name>Ca(2+)</name>
        <dbReference type="ChEBI" id="CHEBI:29108"/>
        <label>5</label>
    </ligand>
</feature>
<evidence type="ECO:0000313" key="17">
    <source>
        <dbReference type="Proteomes" id="UP000515202"/>
    </source>
</evidence>
<dbReference type="InterPro" id="IPR024079">
    <property type="entry name" value="MetalloPept_cat_dom_sf"/>
</dbReference>
<evidence type="ECO:0000256" key="8">
    <source>
        <dbReference type="ARBA" id="ARBA00022837"/>
    </source>
</evidence>
<dbReference type="PROSITE" id="PS00546">
    <property type="entry name" value="CYSTEINE_SWITCH"/>
    <property type="match status" value="1"/>
</dbReference>
<feature type="region of interest" description="Disordered" evidence="15">
    <location>
        <begin position="152"/>
        <end position="190"/>
    </location>
</feature>
<feature type="region of interest" description="Disordered" evidence="15">
    <location>
        <begin position="111"/>
        <end position="139"/>
    </location>
</feature>
<evidence type="ECO:0000256" key="13">
    <source>
        <dbReference type="PIRSR" id="PIRSR621190-4"/>
    </source>
</evidence>
<dbReference type="Pfam" id="PF00045">
    <property type="entry name" value="Hemopexin"/>
    <property type="match status" value="3"/>
</dbReference>
<keyword evidence="2" id="KW-0645">Protease</keyword>
<dbReference type="SMART" id="SM00120">
    <property type="entry name" value="HX"/>
    <property type="match status" value="3"/>
</dbReference>
<dbReference type="InterPro" id="IPR000585">
    <property type="entry name" value="Hemopexin-like_dom"/>
</dbReference>
<dbReference type="InterPro" id="IPR021190">
    <property type="entry name" value="Pept_M10A"/>
</dbReference>
<evidence type="ECO:0000256" key="6">
    <source>
        <dbReference type="ARBA" id="ARBA00022801"/>
    </source>
</evidence>
<dbReference type="KEGG" id="pvp:111734616"/>
<dbReference type="InterPro" id="IPR036375">
    <property type="entry name" value="Hemopexin-like_dom_sf"/>
</dbReference>
<comment type="cofactor">
    <cofactor evidence="12">
        <name>Ca(2+)</name>
        <dbReference type="ChEBI" id="CHEBI:29108"/>
    </cofactor>
    <text evidence="12">Can bind about 5 Ca(2+) ions per subunit.</text>
</comment>
<dbReference type="CDD" id="cd00094">
    <property type="entry name" value="HX"/>
    <property type="match status" value="1"/>
</dbReference>
<keyword evidence="17" id="KW-1185">Reference proteome</keyword>
<feature type="compositionally biased region" description="Basic and acidic residues" evidence="15">
    <location>
        <begin position="111"/>
        <end position="120"/>
    </location>
</feature>
<keyword evidence="4" id="KW-0732">Signal</keyword>
<dbReference type="GO" id="GO:0005615">
    <property type="term" value="C:extracellular space"/>
    <property type="evidence" value="ECO:0007669"/>
    <property type="project" value="TreeGrafter"/>
</dbReference>
<evidence type="ECO:0000256" key="9">
    <source>
        <dbReference type="ARBA" id="ARBA00023049"/>
    </source>
</evidence>
<keyword evidence="8 12" id="KW-0106">Calcium</keyword>
<dbReference type="PANTHER" id="PTHR10201">
    <property type="entry name" value="MATRIX METALLOPROTEINASE"/>
    <property type="match status" value="1"/>
</dbReference>
<evidence type="ECO:0000256" key="12">
    <source>
        <dbReference type="PIRSR" id="PIRSR621190-2"/>
    </source>
</evidence>
<dbReference type="AlphaFoldDB" id="A0A6P6C5M2"/>
<dbReference type="GO" id="GO:0030574">
    <property type="term" value="P:collagen catabolic process"/>
    <property type="evidence" value="ECO:0007669"/>
    <property type="project" value="TreeGrafter"/>
</dbReference>
<feature type="non-terminal residue" evidence="18">
    <location>
        <position position="351"/>
    </location>
</feature>
<dbReference type="GO" id="GO:0030198">
    <property type="term" value="P:extracellular matrix organization"/>
    <property type="evidence" value="ECO:0007669"/>
    <property type="project" value="TreeGrafter"/>
</dbReference>
<keyword evidence="10" id="KW-0865">Zymogen</keyword>
<dbReference type="GO" id="GO:0031012">
    <property type="term" value="C:extracellular matrix"/>
    <property type="evidence" value="ECO:0007669"/>
    <property type="project" value="InterPro"/>
</dbReference>
<dbReference type="GO" id="GO:0008270">
    <property type="term" value="F:zinc ion binding"/>
    <property type="evidence" value="ECO:0007669"/>
    <property type="project" value="InterPro"/>
</dbReference>
<evidence type="ECO:0000256" key="11">
    <source>
        <dbReference type="ARBA" id="ARBA00023157"/>
    </source>
</evidence>
<keyword evidence="7" id="KW-0862">Zinc</keyword>
<comment type="cofactor">
    <cofactor evidence="1">
        <name>Zn(2+)</name>
        <dbReference type="ChEBI" id="CHEBI:29105"/>
    </cofactor>
</comment>
<dbReference type="SUPFAM" id="SSF47090">
    <property type="entry name" value="PGBD-like"/>
    <property type="match status" value="1"/>
</dbReference>
<evidence type="ECO:0000256" key="2">
    <source>
        <dbReference type="ARBA" id="ARBA00022670"/>
    </source>
</evidence>
<feature type="repeat" description="Hemopexin" evidence="14">
    <location>
        <begin position="175"/>
        <end position="219"/>
    </location>
</feature>
<evidence type="ECO:0000256" key="10">
    <source>
        <dbReference type="ARBA" id="ARBA00023145"/>
    </source>
</evidence>
<dbReference type="PROSITE" id="PS51642">
    <property type="entry name" value="HEMOPEXIN_2"/>
    <property type="match status" value="3"/>
</dbReference>
<dbReference type="RefSeq" id="XP_023382465.1">
    <property type="nucleotide sequence ID" value="XM_023526697.1"/>
</dbReference>
<dbReference type="InterPro" id="IPR018487">
    <property type="entry name" value="Hemopexin-like_repeat"/>
</dbReference>
<evidence type="ECO:0000313" key="18">
    <source>
        <dbReference type="RefSeq" id="XP_023382465.1"/>
    </source>
</evidence>
<evidence type="ECO:0000256" key="4">
    <source>
        <dbReference type="ARBA" id="ARBA00022729"/>
    </source>
</evidence>
<evidence type="ECO:0000256" key="15">
    <source>
        <dbReference type="SAM" id="MobiDB-lite"/>
    </source>
</evidence>
<feature type="repeat" description="Hemopexin" evidence="14">
    <location>
        <begin position="220"/>
        <end position="265"/>
    </location>
</feature>
<name>A0A6P6C5M2_PTEVA</name>
<evidence type="ECO:0000256" key="5">
    <source>
        <dbReference type="ARBA" id="ARBA00022737"/>
    </source>
</evidence>
<dbReference type="GeneID" id="111734616"/>
<dbReference type="InterPro" id="IPR021158">
    <property type="entry name" value="Pept_M10A_Zn_BS"/>
</dbReference>
<dbReference type="Gene3D" id="3.40.390.10">
    <property type="entry name" value="Collagenase (Catalytic Domain)"/>
    <property type="match status" value="1"/>
</dbReference>
<dbReference type="OrthoDB" id="406838at2759"/>
<sequence length="351" mass="39586">MSTMRSAQILASALAEMQRFYGIPVTGVLDEETKAWMKRPRCGVPDQFGVRVKANLRRRKRYALTGRKWNNPHLTFRWMKWPRCGVPDQFRVCAPDPWGAIFPRLGRNQLEGRRTRDLRGSHSKPRALPHSSARPLHPGLSASGAALRISVASPGHPLTQGGVASGGAASGGASPRPKQRARSVPSRTHPPQGRWFWRVRHNRVLDNYPMPIGHFWRGLPGDISAAYERQDGRFVFFKGDRYWLFREANLEPGYPQPLASYGLGIPYDRIDTAIWWEPTGHTFFFQEDRYWRFNEETQRGDPGYPKPISVWQGIPVSPKGAFLSNDAGTKASTLPSTQHPPPPHMGQGLPE</sequence>
<feature type="region of interest" description="Disordered" evidence="15">
    <location>
        <begin position="325"/>
        <end position="351"/>
    </location>
</feature>
<dbReference type="Pfam" id="PF01471">
    <property type="entry name" value="PG_binding_1"/>
    <property type="match status" value="1"/>
</dbReference>
<dbReference type="InterPro" id="IPR036365">
    <property type="entry name" value="PGBD-like_sf"/>
</dbReference>
<dbReference type="InterPro" id="IPR018486">
    <property type="entry name" value="Hemopexin_CS"/>
</dbReference>
<evidence type="ECO:0000256" key="14">
    <source>
        <dbReference type="PROSITE-ProRule" id="PRU01011"/>
    </source>
</evidence>
<dbReference type="PANTHER" id="PTHR10201:SF25">
    <property type="entry name" value="MATRIX METALLOPROTEINASE-15"/>
    <property type="match status" value="1"/>
</dbReference>
<evidence type="ECO:0000256" key="7">
    <source>
        <dbReference type="ARBA" id="ARBA00022833"/>
    </source>
</evidence>
<dbReference type="PIRSF" id="PIRSF001191">
    <property type="entry name" value="Peptidase_M10A_matrix"/>
    <property type="match status" value="1"/>
</dbReference>
<reference evidence="18" key="1">
    <citation type="submission" date="2025-08" db="UniProtKB">
        <authorList>
            <consortium name="RefSeq"/>
        </authorList>
    </citation>
    <scope>IDENTIFICATION</scope>
    <source>
        <tissue evidence="18">Kidney</tissue>
    </source>
</reference>
<feature type="repeat" description="Hemopexin" evidence="14">
    <location>
        <begin position="267"/>
        <end position="315"/>
    </location>
</feature>
<accession>A0A6P6C5M2</accession>
<evidence type="ECO:0000256" key="1">
    <source>
        <dbReference type="ARBA" id="ARBA00001947"/>
    </source>
</evidence>
<dbReference type="GO" id="GO:0006508">
    <property type="term" value="P:proteolysis"/>
    <property type="evidence" value="ECO:0007669"/>
    <property type="project" value="UniProtKB-KW"/>
</dbReference>
<evidence type="ECO:0000259" key="16">
    <source>
        <dbReference type="Pfam" id="PF01471"/>
    </source>
</evidence>
<protein>
    <submittedName>
        <fullName evidence="18">Matrix metalloproteinase-15-like</fullName>
    </submittedName>
</protein>
<keyword evidence="11" id="KW-1015">Disulfide bond</keyword>
<feature type="domain" description="Peptidoglycan binding-like" evidence="16">
    <location>
        <begin position="7"/>
        <end position="37"/>
    </location>
</feature>
<keyword evidence="6" id="KW-0378">Hydrolase</keyword>
<gene>
    <name evidence="18" type="primary">LOC111734616</name>
</gene>
<dbReference type="SUPFAM" id="SSF50923">
    <property type="entry name" value="Hemopexin-like domain"/>
    <property type="match status" value="1"/>
</dbReference>
<dbReference type="Gene3D" id="2.110.10.10">
    <property type="entry name" value="Hemopexin-like domain"/>
    <property type="match status" value="1"/>
</dbReference>
<keyword evidence="3 12" id="KW-0479">Metal-binding</keyword>
<feature type="modified residue" description="Phosphotyrosine; by PKDCC" evidence="13">
    <location>
        <position position="254"/>
    </location>
</feature>
<dbReference type="Proteomes" id="UP000515202">
    <property type="component" value="Unplaced"/>
</dbReference>
<dbReference type="GO" id="GO:0004222">
    <property type="term" value="F:metalloendopeptidase activity"/>
    <property type="evidence" value="ECO:0007669"/>
    <property type="project" value="InterPro"/>
</dbReference>
<feature type="binding site" evidence="12">
    <location>
        <position position="226"/>
    </location>
    <ligand>
        <name>Ca(2+)</name>
        <dbReference type="ChEBI" id="CHEBI:29108"/>
        <label>5</label>
    </ligand>
</feature>
<keyword evidence="9" id="KW-0482">Metalloprotease</keyword>
<dbReference type="InterPro" id="IPR002477">
    <property type="entry name" value="Peptidoglycan-bd-like"/>
</dbReference>
<organism evidence="17 18">
    <name type="scientific">Pteropus vampyrus</name>
    <name type="common">Large flying fox</name>
    <dbReference type="NCBI Taxonomy" id="132908"/>
    <lineage>
        <taxon>Eukaryota</taxon>
        <taxon>Metazoa</taxon>
        <taxon>Chordata</taxon>
        <taxon>Craniata</taxon>
        <taxon>Vertebrata</taxon>
        <taxon>Euteleostomi</taxon>
        <taxon>Mammalia</taxon>
        <taxon>Eutheria</taxon>
        <taxon>Laurasiatheria</taxon>
        <taxon>Chiroptera</taxon>
        <taxon>Yinpterochiroptera</taxon>
        <taxon>Pteropodoidea</taxon>
        <taxon>Pteropodidae</taxon>
        <taxon>Pteropodinae</taxon>
        <taxon>Pteropus</taxon>
    </lineage>
</organism>
<keyword evidence="5" id="KW-0677">Repeat</keyword>
<proteinExistence type="predicted"/>
<evidence type="ECO:0000256" key="3">
    <source>
        <dbReference type="ARBA" id="ARBA00022723"/>
    </source>
</evidence>
<feature type="compositionally biased region" description="Polar residues" evidence="15">
    <location>
        <begin position="326"/>
        <end position="337"/>
    </location>
</feature>
<dbReference type="PROSITE" id="PS00024">
    <property type="entry name" value="HEMOPEXIN"/>
    <property type="match status" value="1"/>
</dbReference>